<name>D1PFC7_9BACT</name>
<evidence type="ECO:0000313" key="2">
    <source>
        <dbReference type="Proteomes" id="UP000004477"/>
    </source>
</evidence>
<dbReference type="Gene3D" id="1.10.30.50">
    <property type="match status" value="1"/>
</dbReference>
<dbReference type="GeneID" id="69850358"/>
<dbReference type="RefSeq" id="WP_006848616.1">
    <property type="nucleotide sequence ID" value="NZ_CP085933.1"/>
</dbReference>
<dbReference type="HOGENOM" id="CLU_051468_1_1_10"/>
<dbReference type="Proteomes" id="UP000004477">
    <property type="component" value="Unassembled WGS sequence"/>
</dbReference>
<organism evidence="1 2">
    <name type="scientific">Segatella copri DSM 18205</name>
    <dbReference type="NCBI Taxonomy" id="537011"/>
    <lineage>
        <taxon>Bacteria</taxon>
        <taxon>Pseudomonadati</taxon>
        <taxon>Bacteroidota</taxon>
        <taxon>Bacteroidia</taxon>
        <taxon>Bacteroidales</taxon>
        <taxon>Prevotellaceae</taxon>
        <taxon>Segatella</taxon>
    </lineage>
</organism>
<protein>
    <submittedName>
        <fullName evidence="1">Uncharacterized protein</fullName>
    </submittedName>
</protein>
<proteinExistence type="predicted"/>
<accession>D1PFC7</accession>
<evidence type="ECO:0000313" key="1">
    <source>
        <dbReference type="EMBL" id="EFB34500.1"/>
    </source>
</evidence>
<dbReference type="STRING" id="537011.PREVCOP_05934"/>
<reference evidence="1" key="1">
    <citation type="submission" date="2009-11" db="EMBL/GenBank/DDBJ databases">
        <authorList>
            <person name="Weinstock G."/>
            <person name="Sodergren E."/>
            <person name="Clifton S."/>
            <person name="Fulton L."/>
            <person name="Fulton B."/>
            <person name="Courtney L."/>
            <person name="Fronick C."/>
            <person name="Harrison M."/>
            <person name="Strong C."/>
            <person name="Farmer C."/>
            <person name="Delahaunty K."/>
            <person name="Markovic C."/>
            <person name="Hall O."/>
            <person name="Minx P."/>
            <person name="Tomlinson C."/>
            <person name="Mitreva M."/>
            <person name="Nelson J."/>
            <person name="Hou S."/>
            <person name="Wollam A."/>
            <person name="Pepin K.H."/>
            <person name="Johnson M."/>
            <person name="Bhonagiri V."/>
            <person name="Nash W.E."/>
            <person name="Warren W."/>
            <person name="Chinwalla A."/>
            <person name="Mardis E.R."/>
            <person name="Wilson R.K."/>
        </authorList>
    </citation>
    <scope>NUCLEOTIDE SEQUENCE [LARGE SCALE GENOMIC DNA]</scope>
    <source>
        <strain evidence="1">DSM 18205</strain>
    </source>
</reference>
<keyword evidence="2" id="KW-1185">Reference proteome</keyword>
<gene>
    <name evidence="1" type="ORF">PREVCOP_05934</name>
</gene>
<comment type="caution">
    <text evidence="1">The sequence shown here is derived from an EMBL/GenBank/DDBJ whole genome shotgun (WGS) entry which is preliminary data.</text>
</comment>
<dbReference type="OrthoDB" id="9816185at2"/>
<dbReference type="PaxDb" id="537011-PREVCOP_05934"/>
<dbReference type="EMBL" id="ACBX02000035">
    <property type="protein sequence ID" value="EFB34500.1"/>
    <property type="molecule type" value="Genomic_DNA"/>
</dbReference>
<dbReference type="AlphaFoldDB" id="D1PFC7"/>
<sequence>MIYLGATRPDIADVADEWRNKLYAFLFDDRDKKVWVTDGKSRITKHDTYHEKMLKTAEYHETKGDLTTDECEWVKKELNYFKTKFDTIVKAGETEMKRQVSNYNRRAKRTTAKGKDEFKALMVDLYEKFAQSDSGGKTMSHYFFGVMNIKTCPYCNRQFTFTLDEKEAKAAPEYDHFYDKSDYPLLAVSFYNLVPSCHVCNHVKGKKKTVKVNPFFRGFESKFYLYDKKDKTKRLNALEILSQGDGNLDLRYSDESKSSADKGNIKAFGLKGLYAMHDDYVKEIIEKAAAYDKTARQMIADTFQKRGYSPDQVFDFVWGKYLDDGQYENRVLSKLTKDLLEQLKIRK</sequence>